<name>A0ABD3Q5J5_9STRA</name>
<feature type="compositionally biased region" description="Polar residues" evidence="2">
    <location>
        <begin position="952"/>
        <end position="970"/>
    </location>
</feature>
<evidence type="ECO:0000313" key="3">
    <source>
        <dbReference type="EMBL" id="KAL3794791.1"/>
    </source>
</evidence>
<protein>
    <submittedName>
        <fullName evidence="3">Uncharacterized protein</fullName>
    </submittedName>
</protein>
<feature type="compositionally biased region" description="Basic and acidic residues" evidence="2">
    <location>
        <begin position="171"/>
        <end position="190"/>
    </location>
</feature>
<feature type="compositionally biased region" description="Basic and acidic residues" evidence="2">
    <location>
        <begin position="493"/>
        <end position="517"/>
    </location>
</feature>
<feature type="compositionally biased region" description="Basic and acidic residues" evidence="2">
    <location>
        <begin position="420"/>
        <end position="435"/>
    </location>
</feature>
<feature type="compositionally biased region" description="Basic and acidic residues" evidence="2">
    <location>
        <begin position="385"/>
        <end position="395"/>
    </location>
</feature>
<feature type="compositionally biased region" description="Polar residues" evidence="2">
    <location>
        <begin position="257"/>
        <end position="276"/>
    </location>
</feature>
<feature type="region of interest" description="Disordered" evidence="2">
    <location>
        <begin position="944"/>
        <end position="972"/>
    </location>
</feature>
<feature type="region of interest" description="Disordered" evidence="2">
    <location>
        <begin position="168"/>
        <end position="215"/>
    </location>
</feature>
<keyword evidence="1" id="KW-0175">Coiled coil</keyword>
<keyword evidence="4" id="KW-1185">Reference proteome</keyword>
<feature type="region of interest" description="Disordered" evidence="2">
    <location>
        <begin position="1"/>
        <end position="29"/>
    </location>
</feature>
<dbReference type="AlphaFoldDB" id="A0ABD3Q5J5"/>
<comment type="caution">
    <text evidence="3">The sequence shown here is derived from an EMBL/GenBank/DDBJ whole genome shotgun (WGS) entry which is preliminary data.</text>
</comment>
<proteinExistence type="predicted"/>
<accession>A0ABD3Q5J5</accession>
<evidence type="ECO:0000256" key="1">
    <source>
        <dbReference type="SAM" id="Coils"/>
    </source>
</evidence>
<feature type="region of interest" description="Disordered" evidence="2">
    <location>
        <begin position="69"/>
        <end position="92"/>
    </location>
</feature>
<dbReference type="EMBL" id="JABMIG020000077">
    <property type="protein sequence ID" value="KAL3794791.1"/>
    <property type="molecule type" value="Genomic_DNA"/>
</dbReference>
<reference evidence="3 4" key="1">
    <citation type="journal article" date="2020" name="G3 (Bethesda)">
        <title>Improved Reference Genome for Cyclotella cryptica CCMP332, a Model for Cell Wall Morphogenesis, Salinity Adaptation, and Lipid Production in Diatoms (Bacillariophyta).</title>
        <authorList>
            <person name="Roberts W.R."/>
            <person name="Downey K.M."/>
            <person name="Ruck E.C."/>
            <person name="Traller J.C."/>
            <person name="Alverson A.J."/>
        </authorList>
    </citation>
    <scope>NUCLEOTIDE SEQUENCE [LARGE SCALE GENOMIC DNA]</scope>
    <source>
        <strain evidence="3 4">CCMP332</strain>
    </source>
</reference>
<evidence type="ECO:0000313" key="4">
    <source>
        <dbReference type="Proteomes" id="UP001516023"/>
    </source>
</evidence>
<organism evidence="3 4">
    <name type="scientific">Cyclotella cryptica</name>
    <dbReference type="NCBI Taxonomy" id="29204"/>
    <lineage>
        <taxon>Eukaryota</taxon>
        <taxon>Sar</taxon>
        <taxon>Stramenopiles</taxon>
        <taxon>Ochrophyta</taxon>
        <taxon>Bacillariophyta</taxon>
        <taxon>Coscinodiscophyceae</taxon>
        <taxon>Thalassiosirophycidae</taxon>
        <taxon>Stephanodiscales</taxon>
        <taxon>Stephanodiscaceae</taxon>
        <taxon>Cyclotella</taxon>
    </lineage>
</organism>
<feature type="compositionally biased region" description="Basic and acidic residues" evidence="2">
    <location>
        <begin position="534"/>
        <end position="559"/>
    </location>
</feature>
<feature type="region of interest" description="Disordered" evidence="2">
    <location>
        <begin position="844"/>
        <end position="864"/>
    </location>
</feature>
<gene>
    <name evidence="3" type="ORF">HJC23_012801</name>
</gene>
<evidence type="ECO:0000256" key="2">
    <source>
        <dbReference type="SAM" id="MobiDB-lite"/>
    </source>
</evidence>
<feature type="compositionally biased region" description="Polar residues" evidence="2">
    <location>
        <begin position="16"/>
        <end position="29"/>
    </location>
</feature>
<sequence length="1037" mass="115634">MPPRRNTTARKPASPATPSESHPSHPSNLLRSLARNDVEIAALSKLNSALRILRQSIVDEFGEDTLIEIATSTQKKTPPDESSDEGNTDDERLKQLSASFNLRMKLRRRLLNRLARRLHRVAYLMDNGDVSPPQPPSYGDEVIRFKIDEDENVRVVSEEEVKMFVEEEERKEEVKRQIEERRGKRAKESLESNEDLNGAEDTGAAPVTSSADVQPFRNADKAHVAELDLILRGDQEDRSLLNELVEYEVGYDKTTVTDESSAESKVNNTFNPIANTNDDHEVNEEGQFVVEKSSDTQRINFSMNAFNKRTVPPRERSLEWKRWVKELSAKIPHQVTFDDIGVGGDGVVFDLEKRLADAKRKRSEMMEESDSKGIGKVLRRKIAFDHSREEKEGKAGKALRRKSAFDDVGDEVENEVTVPDENRGKGKSSERREMEDSTQGGADEPSGSDGKRKISPHRSSDDDLGFTNMTCEDEAVEVKTIESEEKDADMETGSDHLSVERSEENYEADERPSRGNSDEEASETGDSMFTNEVAKSKKEDLHNEGSVDGGSKRPDEESIKSAGSKQTNHEDNGAAIPDAKPAKRHTRTFSLIPVPSFHAQDLRRVQLIQIDLYQSGEMVNIQRRYDRAQAAYDEAFKKSMELQQAKASAQTEYQKNVERQQVQLNAMKQNANKTVMRAKQLWEHTQQESLQFRRLHGESNFQIRLEAKDTLYGLIDRIAVRESTDESTGTKLTRNEIRHASSSKGELQITRAAVANVLGHIVDSVDRRHKEMLARHNEFIPPCVDTEHSTIIDPNTKETMAQAFKRVQTQLTQRRAKIDKAFADAEKARAAAWADVVKYKAMLGDSAGSKPKSRSRKSSAATKSIAPVAAPVAAPLAAPAVAQQTVPYQPQVFVPVQPSQPSTIPVQMMVSAPLGLAGVSVPTQRTSFKPVVLQSATGSAFSAPKVAAKESQPVNQGQSEGETKTTQQSKYAYGDRYSLQNVAARKLNDGTVVPVTQPKKLPNGEYARPIGRQRKGMEWDSIRGVWIPEGGRSSVEE</sequence>
<feature type="coiled-coil region" evidence="1">
    <location>
        <begin position="618"/>
        <end position="670"/>
    </location>
</feature>
<feature type="region of interest" description="Disordered" evidence="2">
    <location>
        <begin position="256"/>
        <end position="279"/>
    </location>
</feature>
<dbReference type="Proteomes" id="UP001516023">
    <property type="component" value="Unassembled WGS sequence"/>
</dbReference>
<feature type="region of interest" description="Disordered" evidence="2">
    <location>
        <begin position="385"/>
        <end position="582"/>
    </location>
</feature>